<dbReference type="InterPro" id="IPR000073">
    <property type="entry name" value="AB_hydrolase_1"/>
</dbReference>
<comment type="caution">
    <text evidence="2">The sequence shown here is derived from an EMBL/GenBank/DDBJ whole genome shotgun (WGS) entry which is preliminary data.</text>
</comment>
<evidence type="ECO:0000259" key="1">
    <source>
        <dbReference type="Pfam" id="PF00561"/>
    </source>
</evidence>
<accession>A0ABT1ZHH8</accession>
<proteinExistence type="predicted"/>
<dbReference type="EMBL" id="JANTHX010000008">
    <property type="protein sequence ID" value="MCS0500177.1"/>
    <property type="molecule type" value="Genomic_DNA"/>
</dbReference>
<dbReference type="Pfam" id="PF00561">
    <property type="entry name" value="Abhydrolase_1"/>
    <property type="match status" value="1"/>
</dbReference>
<dbReference type="InterPro" id="IPR029058">
    <property type="entry name" value="AB_hydrolase_fold"/>
</dbReference>
<keyword evidence="2" id="KW-0378">Hydrolase</keyword>
<dbReference type="Proteomes" id="UP001205337">
    <property type="component" value="Unassembled WGS sequence"/>
</dbReference>
<feature type="domain" description="AB hydrolase-1" evidence="1">
    <location>
        <begin position="22"/>
        <end position="155"/>
    </location>
</feature>
<dbReference type="PRINTS" id="PR00111">
    <property type="entry name" value="ABHYDROLASE"/>
</dbReference>
<sequence length="264" mass="29199">MGWNPFRRAPLLHVADDRGAGPVVVLIHGIASSSVTFENLVPLLEQGFRCISIDLLGFGGSPVPPDCEYRLEDHEAALARTIRRLRLRGSFTLVGHSMGGLIAARYAARNPGRVSRLMLVSPPIYLDPRELSDDRDRTVQDLYLRAYRFLRENEAFTLRNAGVLRRVLPIPGMVHLDAASWDPFVKSLEHTIESQTTISDIAALRVPVDIVYGTLDQFSSPGGIRIAERMRGVTVTRVRSADHLIGKRLARAVATLLTPTTDSN</sequence>
<keyword evidence="3" id="KW-1185">Reference proteome</keyword>
<protein>
    <submittedName>
        <fullName evidence="2">Alpha/beta hydrolase</fullName>
    </submittedName>
</protein>
<dbReference type="PANTHER" id="PTHR43798">
    <property type="entry name" value="MONOACYLGLYCEROL LIPASE"/>
    <property type="match status" value="1"/>
</dbReference>
<dbReference type="InterPro" id="IPR050266">
    <property type="entry name" value="AB_hydrolase_sf"/>
</dbReference>
<name>A0ABT1ZHH8_9MICO</name>
<dbReference type="RefSeq" id="WP_258799314.1">
    <property type="nucleotide sequence ID" value="NZ_JANTHX010000008.1"/>
</dbReference>
<dbReference type="Gene3D" id="3.40.50.1820">
    <property type="entry name" value="alpha/beta hydrolase"/>
    <property type="match status" value="1"/>
</dbReference>
<dbReference type="SUPFAM" id="SSF53474">
    <property type="entry name" value="alpha/beta-Hydrolases"/>
    <property type="match status" value="1"/>
</dbReference>
<evidence type="ECO:0000313" key="2">
    <source>
        <dbReference type="EMBL" id="MCS0500177.1"/>
    </source>
</evidence>
<evidence type="ECO:0000313" key="3">
    <source>
        <dbReference type="Proteomes" id="UP001205337"/>
    </source>
</evidence>
<gene>
    <name evidence="2" type="ORF">NUH29_11535</name>
</gene>
<organism evidence="2 3">
    <name type="scientific">Protaetiibacter mangrovi</name>
    <dbReference type="NCBI Taxonomy" id="2970926"/>
    <lineage>
        <taxon>Bacteria</taxon>
        <taxon>Bacillati</taxon>
        <taxon>Actinomycetota</taxon>
        <taxon>Actinomycetes</taxon>
        <taxon>Micrococcales</taxon>
        <taxon>Microbacteriaceae</taxon>
        <taxon>Protaetiibacter</taxon>
    </lineage>
</organism>
<dbReference type="GO" id="GO:0016787">
    <property type="term" value="F:hydrolase activity"/>
    <property type="evidence" value="ECO:0007669"/>
    <property type="project" value="UniProtKB-KW"/>
</dbReference>
<reference evidence="2 3" key="1">
    <citation type="submission" date="2022-08" db="EMBL/GenBank/DDBJ databases">
        <authorList>
            <person name="Li F."/>
        </authorList>
    </citation>
    <scope>NUCLEOTIDE SEQUENCE [LARGE SCALE GENOMIC DNA]</scope>
    <source>
        <strain evidence="2 3">10F1B-8-1</strain>
    </source>
</reference>